<dbReference type="Proteomes" id="UP000270094">
    <property type="component" value="Unassembled WGS sequence"/>
</dbReference>
<protein>
    <submittedName>
        <fullName evidence="1">Uncharacterized protein</fullName>
    </submittedName>
</protein>
<evidence type="ECO:0000313" key="2">
    <source>
        <dbReference type="Proteomes" id="UP000270094"/>
    </source>
</evidence>
<dbReference type="EMBL" id="UYYB01095258">
    <property type="protein sequence ID" value="VDM75375.1"/>
    <property type="molecule type" value="Genomic_DNA"/>
</dbReference>
<reference evidence="1 2" key="1">
    <citation type="submission" date="2018-11" db="EMBL/GenBank/DDBJ databases">
        <authorList>
            <consortium name="Pathogen Informatics"/>
        </authorList>
    </citation>
    <scope>NUCLEOTIDE SEQUENCE [LARGE SCALE GENOMIC DNA]</scope>
</reference>
<dbReference type="AlphaFoldDB" id="A0A3P7KY81"/>
<keyword evidence="2" id="KW-1185">Reference proteome</keyword>
<evidence type="ECO:0000313" key="1">
    <source>
        <dbReference type="EMBL" id="VDM75375.1"/>
    </source>
</evidence>
<sequence>MENDSKEELNRRREAAWAAFGSLKEATGQLADSDLQSRLFDSTVLPALCYAAETWPDTADTPKARATHRAYKRCLVQPALNISSDFAVQI</sequence>
<dbReference type="OrthoDB" id="5855931at2759"/>
<gene>
    <name evidence="1" type="ORF">SVUK_LOCUS10373</name>
</gene>
<accession>A0A3P7KY81</accession>
<proteinExistence type="predicted"/>
<name>A0A3P7KY81_STRVU</name>
<organism evidence="1 2">
    <name type="scientific">Strongylus vulgaris</name>
    <name type="common">Blood worm</name>
    <dbReference type="NCBI Taxonomy" id="40348"/>
    <lineage>
        <taxon>Eukaryota</taxon>
        <taxon>Metazoa</taxon>
        <taxon>Ecdysozoa</taxon>
        <taxon>Nematoda</taxon>
        <taxon>Chromadorea</taxon>
        <taxon>Rhabditida</taxon>
        <taxon>Rhabditina</taxon>
        <taxon>Rhabditomorpha</taxon>
        <taxon>Strongyloidea</taxon>
        <taxon>Strongylidae</taxon>
        <taxon>Strongylus</taxon>
    </lineage>
</organism>